<keyword evidence="4 6" id="KW-0810">Translation regulation</keyword>
<organism evidence="7 8">
    <name type="scientific">Pelotomaculum schinkii</name>
    <dbReference type="NCBI Taxonomy" id="78350"/>
    <lineage>
        <taxon>Bacteria</taxon>
        <taxon>Bacillati</taxon>
        <taxon>Bacillota</taxon>
        <taxon>Clostridia</taxon>
        <taxon>Eubacteriales</taxon>
        <taxon>Desulfotomaculaceae</taxon>
        <taxon>Pelotomaculum</taxon>
    </lineage>
</organism>
<keyword evidence="3 6" id="KW-1005">Bacterial flagellum biogenesis</keyword>
<protein>
    <recommendedName>
        <fullName evidence="6">Translational regulator CsrA</fullName>
    </recommendedName>
</protein>
<dbReference type="Pfam" id="PF02599">
    <property type="entry name" value="CsrA"/>
    <property type="match status" value="1"/>
</dbReference>
<dbReference type="SUPFAM" id="SSF117130">
    <property type="entry name" value="CsrA-like"/>
    <property type="match status" value="1"/>
</dbReference>
<dbReference type="GO" id="GO:1902208">
    <property type="term" value="P:regulation of bacterial-type flagellum assembly"/>
    <property type="evidence" value="ECO:0007669"/>
    <property type="project" value="UniProtKB-UniRule"/>
</dbReference>
<dbReference type="GO" id="GO:0006402">
    <property type="term" value="P:mRNA catabolic process"/>
    <property type="evidence" value="ECO:0007669"/>
    <property type="project" value="InterPro"/>
</dbReference>
<keyword evidence="5 6" id="KW-0694">RNA-binding</keyword>
<dbReference type="FunFam" id="2.60.40.4380:FF:000002">
    <property type="entry name" value="Translational regulator CsrA"/>
    <property type="match status" value="1"/>
</dbReference>
<gene>
    <name evidence="6" type="primary">csrA</name>
    <name evidence="7" type="ORF">Psch_03679</name>
</gene>
<dbReference type="GO" id="GO:0044781">
    <property type="term" value="P:bacterial-type flagellum organization"/>
    <property type="evidence" value="ECO:0007669"/>
    <property type="project" value="UniProtKB-KW"/>
</dbReference>
<accession>A0A4Y7R825</accession>
<proteinExistence type="inferred from homology"/>
<comment type="subunit">
    <text evidence="6">Homodimer; the beta-strands of each monomer intercalate to form a hydrophobic core, while the alpha-helices form wings that extend away from the core.</text>
</comment>
<dbReference type="PANTHER" id="PTHR34984">
    <property type="entry name" value="CARBON STORAGE REGULATOR"/>
    <property type="match status" value="1"/>
</dbReference>
<evidence type="ECO:0000313" key="8">
    <source>
        <dbReference type="Proteomes" id="UP000298324"/>
    </source>
</evidence>
<keyword evidence="1 6" id="KW-0963">Cytoplasm</keyword>
<comment type="subcellular location">
    <subcellularLocation>
        <location evidence="6">Cytoplasm</location>
    </subcellularLocation>
</comment>
<sequence>MLVLARKKGQSIMIGRDIKMVVVEVTGETVRLGIEAPPDMEIFREELYRDLQIENKKAITSTEEVIRFLKNNSKE</sequence>
<dbReference type="RefSeq" id="WP_134218401.1">
    <property type="nucleotide sequence ID" value="NZ_QFGA01000003.1"/>
</dbReference>
<comment type="caution">
    <text evidence="7">The sequence shown here is derived from an EMBL/GenBank/DDBJ whole genome shotgun (WGS) entry which is preliminary data.</text>
</comment>
<evidence type="ECO:0000256" key="6">
    <source>
        <dbReference type="HAMAP-Rule" id="MF_00167"/>
    </source>
</evidence>
<evidence type="ECO:0000256" key="4">
    <source>
        <dbReference type="ARBA" id="ARBA00022845"/>
    </source>
</evidence>
<dbReference type="GO" id="GO:0048027">
    <property type="term" value="F:mRNA 5'-UTR binding"/>
    <property type="evidence" value="ECO:0007669"/>
    <property type="project" value="UniProtKB-UniRule"/>
</dbReference>
<comment type="function">
    <text evidence="6">A translational regulator that binds mRNA to regulate translation initiation and/or mRNA stability. Usually binds in the 5'-UTR at or near the Shine-Dalgarno sequence preventing ribosome-binding, thus repressing translation. Its main target seems to be the major flagellin gene, while its function is anatagonized by FliW.</text>
</comment>
<dbReference type="GO" id="GO:0006109">
    <property type="term" value="P:regulation of carbohydrate metabolic process"/>
    <property type="evidence" value="ECO:0007669"/>
    <property type="project" value="InterPro"/>
</dbReference>
<evidence type="ECO:0000256" key="3">
    <source>
        <dbReference type="ARBA" id="ARBA00022795"/>
    </source>
</evidence>
<dbReference type="NCBIfam" id="TIGR00202">
    <property type="entry name" value="csrA"/>
    <property type="match status" value="1"/>
</dbReference>
<evidence type="ECO:0000313" key="7">
    <source>
        <dbReference type="EMBL" id="TEB04916.1"/>
    </source>
</evidence>
<dbReference type="AlphaFoldDB" id="A0A4Y7R825"/>
<dbReference type="GO" id="GO:0005829">
    <property type="term" value="C:cytosol"/>
    <property type="evidence" value="ECO:0007669"/>
    <property type="project" value="TreeGrafter"/>
</dbReference>
<reference evidence="7 8" key="1">
    <citation type="journal article" date="2018" name="Environ. Microbiol.">
        <title>Novel energy conservation strategies and behaviour of Pelotomaculum schinkii driving syntrophic propionate catabolism.</title>
        <authorList>
            <person name="Hidalgo-Ahumada C.A.P."/>
            <person name="Nobu M.K."/>
            <person name="Narihiro T."/>
            <person name="Tamaki H."/>
            <person name="Liu W.T."/>
            <person name="Kamagata Y."/>
            <person name="Stams A.J.M."/>
            <person name="Imachi H."/>
            <person name="Sousa D.Z."/>
        </authorList>
    </citation>
    <scope>NUCLEOTIDE SEQUENCE [LARGE SCALE GENOMIC DNA]</scope>
    <source>
        <strain evidence="7 8">HH</strain>
    </source>
</reference>
<evidence type="ECO:0000256" key="1">
    <source>
        <dbReference type="ARBA" id="ARBA00022490"/>
    </source>
</evidence>
<dbReference type="EMBL" id="QFGA01000003">
    <property type="protein sequence ID" value="TEB04916.1"/>
    <property type="molecule type" value="Genomic_DNA"/>
</dbReference>
<comment type="similarity">
    <text evidence="6">Belongs to the CsrA/RsmA family.</text>
</comment>
<dbReference type="HAMAP" id="MF_00167">
    <property type="entry name" value="CsrA"/>
    <property type="match status" value="1"/>
</dbReference>
<keyword evidence="8" id="KW-1185">Reference proteome</keyword>
<dbReference type="PANTHER" id="PTHR34984:SF1">
    <property type="entry name" value="CARBON STORAGE REGULATOR"/>
    <property type="match status" value="1"/>
</dbReference>
<dbReference type="Gene3D" id="2.60.40.4380">
    <property type="entry name" value="Translational regulator CsrA"/>
    <property type="match status" value="1"/>
</dbReference>
<dbReference type="InterPro" id="IPR036107">
    <property type="entry name" value="CsrA_sf"/>
</dbReference>
<dbReference type="NCBIfam" id="NF002469">
    <property type="entry name" value="PRK01712.1"/>
    <property type="match status" value="1"/>
</dbReference>
<keyword evidence="2 6" id="KW-0678">Repressor</keyword>
<dbReference type="GO" id="GO:0045947">
    <property type="term" value="P:negative regulation of translational initiation"/>
    <property type="evidence" value="ECO:0007669"/>
    <property type="project" value="UniProtKB-UniRule"/>
</dbReference>
<dbReference type="Proteomes" id="UP000298324">
    <property type="component" value="Unassembled WGS sequence"/>
</dbReference>
<dbReference type="InterPro" id="IPR003751">
    <property type="entry name" value="CsrA"/>
</dbReference>
<evidence type="ECO:0000256" key="2">
    <source>
        <dbReference type="ARBA" id="ARBA00022491"/>
    </source>
</evidence>
<name>A0A4Y7R825_9FIRM</name>
<evidence type="ECO:0000256" key="5">
    <source>
        <dbReference type="ARBA" id="ARBA00022884"/>
    </source>
</evidence>